<dbReference type="InterPro" id="IPR035994">
    <property type="entry name" value="Nucleoside_phosphorylase_sf"/>
</dbReference>
<comment type="similarity">
    <text evidence="1">Belongs to the PNP/UDP phosphorylase family.</text>
</comment>
<dbReference type="Gene3D" id="3.40.50.1580">
    <property type="entry name" value="Nucleoside phosphorylase domain"/>
    <property type="match status" value="1"/>
</dbReference>
<evidence type="ECO:0000256" key="2">
    <source>
        <dbReference type="PIRSR" id="PIRSR610059-50"/>
    </source>
</evidence>
<feature type="binding site" evidence="2">
    <location>
        <position position="83"/>
    </location>
    <ligand>
        <name>phosphate</name>
        <dbReference type="ChEBI" id="CHEBI:43474"/>
    </ligand>
</feature>
<evidence type="ECO:0000259" key="3">
    <source>
        <dbReference type="Pfam" id="PF01048"/>
    </source>
</evidence>
<organism evidence="4 5">
    <name type="scientific">Pythium insidiosum</name>
    <name type="common">Pythiosis disease agent</name>
    <dbReference type="NCBI Taxonomy" id="114742"/>
    <lineage>
        <taxon>Eukaryota</taxon>
        <taxon>Sar</taxon>
        <taxon>Stramenopiles</taxon>
        <taxon>Oomycota</taxon>
        <taxon>Peronosporomycetes</taxon>
        <taxon>Pythiales</taxon>
        <taxon>Pythiaceae</taxon>
        <taxon>Pythium</taxon>
    </lineage>
</organism>
<evidence type="ECO:0000313" key="4">
    <source>
        <dbReference type="EMBL" id="KAJ0408223.1"/>
    </source>
</evidence>
<dbReference type="SUPFAM" id="SSF53167">
    <property type="entry name" value="Purine and uridine phosphorylases"/>
    <property type="match status" value="1"/>
</dbReference>
<dbReference type="InterPro" id="IPR000845">
    <property type="entry name" value="Nucleoside_phosphorylase_d"/>
</dbReference>
<name>A0AAD5LSN9_PYTIN</name>
<dbReference type="InterPro" id="IPR010059">
    <property type="entry name" value="Uridine_phosphorylase_euk"/>
</dbReference>
<dbReference type="CDD" id="cd17763">
    <property type="entry name" value="UP_hUPP-like"/>
    <property type="match status" value="1"/>
</dbReference>
<evidence type="ECO:0000256" key="1">
    <source>
        <dbReference type="ARBA" id="ARBA00010456"/>
    </source>
</evidence>
<dbReference type="GO" id="GO:0005829">
    <property type="term" value="C:cytosol"/>
    <property type="evidence" value="ECO:0007669"/>
    <property type="project" value="TreeGrafter"/>
</dbReference>
<feature type="binding site" evidence="2">
    <location>
        <position position="207"/>
    </location>
    <ligand>
        <name>substrate</name>
    </ligand>
</feature>
<dbReference type="Proteomes" id="UP001209570">
    <property type="component" value="Unassembled WGS sequence"/>
</dbReference>
<gene>
    <name evidence="4" type="ORF">P43SY_004381</name>
</gene>
<dbReference type="GO" id="GO:0009166">
    <property type="term" value="P:nucleotide catabolic process"/>
    <property type="evidence" value="ECO:0007669"/>
    <property type="project" value="InterPro"/>
</dbReference>
<dbReference type="Pfam" id="PF01048">
    <property type="entry name" value="PNP_UDP_1"/>
    <property type="match status" value="1"/>
</dbReference>
<dbReference type="PANTHER" id="PTHR43691:SF11">
    <property type="entry name" value="FI09636P-RELATED"/>
    <property type="match status" value="1"/>
</dbReference>
<comment type="caution">
    <text evidence="4">The sequence shown here is derived from an EMBL/GenBank/DDBJ whole genome shotgun (WGS) entry which is preliminary data.</text>
</comment>
<feature type="binding site" evidence="2">
    <location>
        <begin position="127"/>
        <end position="130"/>
    </location>
    <ligand>
        <name>phosphate</name>
        <dbReference type="ChEBI" id="CHEBI:43474"/>
    </ligand>
</feature>
<accession>A0AAD5LSN9</accession>
<reference evidence="4" key="1">
    <citation type="submission" date="2021-12" db="EMBL/GenBank/DDBJ databases">
        <title>Prjna785345.</title>
        <authorList>
            <person name="Rujirawat T."/>
            <person name="Krajaejun T."/>
        </authorList>
    </citation>
    <scope>NUCLEOTIDE SEQUENCE</scope>
    <source>
        <strain evidence="4">Pi057C3</strain>
    </source>
</reference>
<sequence>MASFHHVSNPNLLELNGDVMYHLGLTHSAEEPEKLAKLFGDVKFFVTGGSADRITKFASTVAKELGIETPFGYTISTIGTTARYVIYKVGPVLLANHGMGQPSVSILLHEVTKLLDYAGVKNTVYIRIGTSGGVGVEPGTVVFSSAGVNHQFESVHEFNVLDRIVKRPSICTPEVYEGLSEAAKQLGFAHTVGKTLTADDFYEGQGRLDGAICEYTKEDKMKFLHAASEAGVRNIEMEVRLFAAFCHRLNIPVACACVALLNRLHGDQVLSSHETLKGYEERPAAIVLQFIKNKLAQA</sequence>
<dbReference type="GO" id="GO:0006218">
    <property type="term" value="P:uridine catabolic process"/>
    <property type="evidence" value="ECO:0007669"/>
    <property type="project" value="TreeGrafter"/>
</dbReference>
<feature type="binding site" evidence="2">
    <location>
        <position position="205"/>
    </location>
    <ligand>
        <name>substrate</name>
    </ligand>
</feature>
<dbReference type="AlphaFoldDB" id="A0AAD5LSN9"/>
<dbReference type="EMBL" id="JAKCXM010000013">
    <property type="protein sequence ID" value="KAJ0408223.1"/>
    <property type="molecule type" value="Genomic_DNA"/>
</dbReference>
<feature type="domain" description="Nucleoside phosphorylase" evidence="3">
    <location>
        <begin position="45"/>
        <end position="292"/>
    </location>
</feature>
<keyword evidence="5" id="KW-1185">Reference proteome</keyword>
<dbReference type="NCBIfam" id="TIGR01719">
    <property type="entry name" value="euk_UDPppase"/>
    <property type="match status" value="1"/>
</dbReference>
<dbReference type="GO" id="GO:0004850">
    <property type="term" value="F:uridine phosphorylase activity"/>
    <property type="evidence" value="ECO:0007669"/>
    <property type="project" value="InterPro"/>
</dbReference>
<evidence type="ECO:0000313" key="5">
    <source>
        <dbReference type="Proteomes" id="UP001209570"/>
    </source>
</evidence>
<dbReference type="PANTHER" id="PTHR43691">
    <property type="entry name" value="URIDINE PHOSPHORYLASE"/>
    <property type="match status" value="1"/>
</dbReference>
<proteinExistence type="inferred from homology"/>
<protein>
    <recommendedName>
        <fullName evidence="3">Nucleoside phosphorylase domain-containing protein</fullName>
    </recommendedName>
</protein>